<dbReference type="InterPro" id="IPR023214">
    <property type="entry name" value="HAD_sf"/>
</dbReference>
<dbReference type="InterPro" id="IPR006439">
    <property type="entry name" value="HAD-SF_hydro_IA"/>
</dbReference>
<dbReference type="Pfam" id="PF00702">
    <property type="entry name" value="Hydrolase"/>
    <property type="match status" value="1"/>
</dbReference>
<dbReference type="EC" id="5.4.2.6" evidence="9"/>
<organism evidence="12 13">
    <name type="scientific">Litorihabitans aurantiacus</name>
    <dbReference type="NCBI Taxonomy" id="1930061"/>
    <lineage>
        <taxon>Bacteria</taxon>
        <taxon>Bacillati</taxon>
        <taxon>Actinomycetota</taxon>
        <taxon>Actinomycetes</taxon>
        <taxon>Micrococcales</taxon>
        <taxon>Beutenbergiaceae</taxon>
        <taxon>Litorihabitans</taxon>
    </lineage>
</organism>
<dbReference type="NCBIfam" id="TIGR01509">
    <property type="entry name" value="HAD-SF-IA-v3"/>
    <property type="match status" value="1"/>
</dbReference>
<reference evidence="12" key="1">
    <citation type="journal article" date="2014" name="Int. J. Syst. Evol. Microbiol.">
        <title>Complete genome sequence of Corynebacterium casei LMG S-19264T (=DSM 44701T), isolated from a smear-ripened cheese.</title>
        <authorList>
            <consortium name="US DOE Joint Genome Institute (JGI-PGF)"/>
            <person name="Walter F."/>
            <person name="Albersmeier A."/>
            <person name="Kalinowski J."/>
            <person name="Ruckert C."/>
        </authorList>
    </citation>
    <scope>NUCLEOTIDE SEQUENCE</scope>
    <source>
        <strain evidence="12">NBRC 112290</strain>
    </source>
</reference>
<keyword evidence="13" id="KW-1185">Reference proteome</keyword>
<dbReference type="PANTHER" id="PTHR46193">
    <property type="entry name" value="6-PHOSPHOGLUCONATE PHOSPHATASE"/>
    <property type="match status" value="1"/>
</dbReference>
<comment type="similarity">
    <text evidence="2">Belongs to the HAD-like hydrolase superfamily. CbbY/CbbZ/Gph/YieH family.</text>
</comment>
<proteinExistence type="inferred from homology"/>
<keyword evidence="4" id="KW-0479">Metal-binding</keyword>
<evidence type="ECO:0000256" key="1">
    <source>
        <dbReference type="ARBA" id="ARBA00001946"/>
    </source>
</evidence>
<evidence type="ECO:0000256" key="7">
    <source>
        <dbReference type="ARBA" id="ARBA00023277"/>
    </source>
</evidence>
<dbReference type="Proteomes" id="UP001157161">
    <property type="component" value="Unassembled WGS sequence"/>
</dbReference>
<evidence type="ECO:0000256" key="2">
    <source>
        <dbReference type="ARBA" id="ARBA00006171"/>
    </source>
</evidence>
<keyword evidence="7" id="KW-0119">Carbohydrate metabolism</keyword>
<evidence type="ECO:0000256" key="8">
    <source>
        <dbReference type="ARBA" id="ARBA00044926"/>
    </source>
</evidence>
<evidence type="ECO:0000256" key="6">
    <source>
        <dbReference type="ARBA" id="ARBA00023235"/>
    </source>
</evidence>
<dbReference type="Gene3D" id="1.10.150.240">
    <property type="entry name" value="Putative phosphatase, domain 2"/>
    <property type="match status" value="1"/>
</dbReference>
<evidence type="ECO:0000256" key="4">
    <source>
        <dbReference type="ARBA" id="ARBA00022723"/>
    </source>
</evidence>
<name>A0AA37UND7_9MICO</name>
<evidence type="ECO:0000256" key="3">
    <source>
        <dbReference type="ARBA" id="ARBA00022553"/>
    </source>
</evidence>
<accession>A0AA37UND7</accession>
<keyword evidence="6" id="KW-0413">Isomerase</keyword>
<comment type="cofactor">
    <cofactor evidence="1">
        <name>Mg(2+)</name>
        <dbReference type="ChEBI" id="CHEBI:18420"/>
    </cofactor>
</comment>
<dbReference type="AlphaFoldDB" id="A0AA37UND7"/>
<keyword evidence="3" id="KW-0597">Phosphoprotein</keyword>
<evidence type="ECO:0000313" key="12">
    <source>
        <dbReference type="EMBL" id="GMA30101.1"/>
    </source>
</evidence>
<dbReference type="SFLD" id="SFLDS00003">
    <property type="entry name" value="Haloacid_Dehalogenase"/>
    <property type="match status" value="1"/>
</dbReference>
<feature type="region of interest" description="Disordered" evidence="11">
    <location>
        <begin position="1"/>
        <end position="22"/>
    </location>
</feature>
<evidence type="ECO:0000256" key="10">
    <source>
        <dbReference type="ARBA" id="ARBA00044991"/>
    </source>
</evidence>
<protein>
    <recommendedName>
        <fullName evidence="10">Beta-phosphoglucomutase</fullName>
        <ecNumber evidence="9">5.4.2.6</ecNumber>
    </recommendedName>
</protein>
<dbReference type="NCBIfam" id="TIGR02009">
    <property type="entry name" value="PGMB-YQAB-SF"/>
    <property type="match status" value="1"/>
</dbReference>
<dbReference type="PANTHER" id="PTHR46193:SF18">
    <property type="entry name" value="HEXITOL PHOSPHATASE B"/>
    <property type="match status" value="1"/>
</dbReference>
<dbReference type="Gene3D" id="3.40.50.1000">
    <property type="entry name" value="HAD superfamily/HAD-like"/>
    <property type="match status" value="1"/>
</dbReference>
<evidence type="ECO:0000313" key="13">
    <source>
        <dbReference type="Proteomes" id="UP001157161"/>
    </source>
</evidence>
<sequence>MVGRAAAPIGSIRPDPTPSKETVSRFDPLDAVLFDLDGVLTPTAEVHQLAWARLFEAYLAQRGAAPYTDQDYFDHIDGKPRYDGVRSLLASRGIVLPEGDPTDAPETESVCGLGNRKNAVFTSVLDDDGVAPYPGSVAFLDALAARTGDDAVAVAVVSSSRNARAVLTAAGLIDRFAVVVDGQVAAERGIAGKPAPDTYLDAAAQLGVSADRAVVVEDATSGVAAGRAGDFGLVLGVDRGAGRDDLIANGADAVVDDLGDLVQSGSLA</sequence>
<evidence type="ECO:0000256" key="5">
    <source>
        <dbReference type="ARBA" id="ARBA00022842"/>
    </source>
</evidence>
<dbReference type="SUPFAM" id="SSF56784">
    <property type="entry name" value="HAD-like"/>
    <property type="match status" value="1"/>
</dbReference>
<dbReference type="EMBL" id="BSUM01000001">
    <property type="protein sequence ID" value="GMA30101.1"/>
    <property type="molecule type" value="Genomic_DNA"/>
</dbReference>
<dbReference type="SFLD" id="SFLDG01129">
    <property type="entry name" value="C1.5:_HAD__Beta-PGM__Phosphata"/>
    <property type="match status" value="1"/>
</dbReference>
<evidence type="ECO:0000256" key="11">
    <source>
        <dbReference type="SAM" id="MobiDB-lite"/>
    </source>
</evidence>
<evidence type="ECO:0000256" key="9">
    <source>
        <dbReference type="ARBA" id="ARBA00044968"/>
    </source>
</evidence>
<dbReference type="GO" id="GO:0008801">
    <property type="term" value="F:beta-phosphoglucomutase activity"/>
    <property type="evidence" value="ECO:0007669"/>
    <property type="project" value="UniProtKB-EC"/>
</dbReference>
<keyword evidence="5" id="KW-0460">Magnesium</keyword>
<dbReference type="InterPro" id="IPR036412">
    <property type="entry name" value="HAD-like_sf"/>
</dbReference>
<dbReference type="InterPro" id="IPR023198">
    <property type="entry name" value="PGP-like_dom2"/>
</dbReference>
<dbReference type="InterPro" id="IPR010976">
    <property type="entry name" value="B-phosphoglucomutase_hydrolase"/>
</dbReference>
<gene>
    <name evidence="12" type="ORF">GCM10025875_00930</name>
</gene>
<dbReference type="InterPro" id="IPR051600">
    <property type="entry name" value="Beta-PGM-like"/>
</dbReference>
<dbReference type="GO" id="GO:0046872">
    <property type="term" value="F:metal ion binding"/>
    <property type="evidence" value="ECO:0007669"/>
    <property type="project" value="UniProtKB-KW"/>
</dbReference>
<reference evidence="12" key="2">
    <citation type="submission" date="2023-02" db="EMBL/GenBank/DDBJ databases">
        <authorList>
            <person name="Sun Q."/>
            <person name="Mori K."/>
        </authorList>
    </citation>
    <scope>NUCLEOTIDE SEQUENCE</scope>
    <source>
        <strain evidence="12">NBRC 112290</strain>
    </source>
</reference>
<comment type="catalytic activity">
    <reaction evidence="8">
        <text>beta-D-glucose 1-phosphate = beta-D-glucose 6-phosphate</text>
        <dbReference type="Rhea" id="RHEA:20113"/>
        <dbReference type="ChEBI" id="CHEBI:57684"/>
        <dbReference type="ChEBI" id="CHEBI:58247"/>
        <dbReference type="EC" id="5.4.2.6"/>
    </reaction>
</comment>
<comment type="caution">
    <text evidence="12">The sequence shown here is derived from an EMBL/GenBank/DDBJ whole genome shotgun (WGS) entry which is preliminary data.</text>
</comment>